<keyword evidence="1" id="KW-0812">Transmembrane</keyword>
<dbReference type="RefSeq" id="WP_269881318.1">
    <property type="nucleotide sequence ID" value="NZ_JAQAGZ010000006.1"/>
</dbReference>
<accession>A0ABT4Q7T5</accession>
<dbReference type="EMBL" id="JAQAGZ010000006">
    <property type="protein sequence ID" value="MCZ8512857.1"/>
    <property type="molecule type" value="Genomic_DNA"/>
</dbReference>
<dbReference type="InterPro" id="IPR014196">
    <property type="entry name" value="SpoIIM"/>
</dbReference>
<reference evidence="2 3" key="1">
    <citation type="submission" date="2022-12" db="EMBL/GenBank/DDBJ databases">
        <title>Draft genome sequence of Paenibacillus sp. dW9.</title>
        <authorList>
            <person name="Choi E.-W."/>
            <person name="Kim D.-U."/>
        </authorList>
    </citation>
    <scope>NUCLEOTIDE SEQUENCE [LARGE SCALE GENOMIC DNA]</scope>
    <source>
        <strain evidence="3">dW9</strain>
    </source>
</reference>
<comment type="caution">
    <text evidence="2">The sequence shown here is derived from an EMBL/GenBank/DDBJ whole genome shotgun (WGS) entry which is preliminary data.</text>
</comment>
<keyword evidence="3" id="KW-1185">Reference proteome</keyword>
<dbReference type="NCBIfam" id="TIGR02831">
    <property type="entry name" value="spo_II_M"/>
    <property type="match status" value="1"/>
</dbReference>
<organism evidence="2 3">
    <name type="scientific">Paenibacillus gyeongsangnamensis</name>
    <dbReference type="NCBI Taxonomy" id="3388067"/>
    <lineage>
        <taxon>Bacteria</taxon>
        <taxon>Bacillati</taxon>
        <taxon>Bacillota</taxon>
        <taxon>Bacilli</taxon>
        <taxon>Bacillales</taxon>
        <taxon>Paenibacillaceae</taxon>
        <taxon>Paenibacillus</taxon>
    </lineage>
</organism>
<feature type="transmembrane region" description="Helical" evidence="1">
    <location>
        <begin position="81"/>
        <end position="101"/>
    </location>
</feature>
<dbReference type="InterPro" id="IPR002798">
    <property type="entry name" value="SpoIIM-like"/>
</dbReference>
<evidence type="ECO:0000256" key="1">
    <source>
        <dbReference type="SAM" id="Phobius"/>
    </source>
</evidence>
<feature type="transmembrane region" description="Helical" evidence="1">
    <location>
        <begin position="173"/>
        <end position="193"/>
    </location>
</feature>
<feature type="transmembrane region" description="Helical" evidence="1">
    <location>
        <begin position="137"/>
        <end position="158"/>
    </location>
</feature>
<evidence type="ECO:0000313" key="2">
    <source>
        <dbReference type="EMBL" id="MCZ8512857.1"/>
    </source>
</evidence>
<dbReference type="Pfam" id="PF01944">
    <property type="entry name" value="SpoIIM"/>
    <property type="match status" value="1"/>
</dbReference>
<name>A0ABT4Q7T5_9BACL</name>
<keyword evidence="1" id="KW-0472">Membrane</keyword>
<dbReference type="Proteomes" id="UP001527882">
    <property type="component" value="Unassembled WGS sequence"/>
</dbReference>
<feature type="transmembrane region" description="Helical" evidence="1">
    <location>
        <begin position="15"/>
        <end position="39"/>
    </location>
</feature>
<proteinExistence type="predicted"/>
<evidence type="ECO:0000313" key="3">
    <source>
        <dbReference type="Proteomes" id="UP001527882"/>
    </source>
</evidence>
<keyword evidence="1" id="KW-1133">Transmembrane helix</keyword>
<sequence length="215" mass="23576">MGRNRSMQQYMKEHLSFYLFVGVIFVTGVVFGAVMVNALSMDQKQEITRYLGNFFSSVEQGALGGDVQGSFRDSFSMHIKWILIIWVLGVSVVGLPLILILDFLKGVLIGFTIGYLAGTMSWKGLLFALVAVVPQNLIAIPVLLVCSVTAMAFTVHLVKNRFLQKRGTLYEPFMRFSATVLASAVLLAGVAMLEAQVSPVMMKWVTPMLVLGSAS</sequence>
<gene>
    <name evidence="2" type="primary">spoIIM</name>
    <name evidence="2" type="ORF">O9H85_10600</name>
</gene>
<protein>
    <submittedName>
        <fullName evidence="2">Stage II sporulation protein M</fullName>
    </submittedName>
</protein>
<feature type="transmembrane region" description="Helical" evidence="1">
    <location>
        <begin position="107"/>
        <end position="130"/>
    </location>
</feature>
<dbReference type="PIRSF" id="PIRSF038973">
    <property type="entry name" value="SpoIIM"/>
    <property type="match status" value="1"/>
</dbReference>